<name>A0ABY8L6W1_9FLAO</name>
<proteinExistence type="predicted"/>
<dbReference type="Pfam" id="PF03572">
    <property type="entry name" value="Peptidase_S41"/>
    <property type="match status" value="1"/>
</dbReference>
<protein>
    <submittedName>
        <fullName evidence="2">S41 family peptidase</fullName>
    </submittedName>
</protein>
<dbReference type="Gene3D" id="3.90.226.10">
    <property type="entry name" value="2-enoyl-CoA Hydratase, Chain A, domain 1"/>
    <property type="match status" value="1"/>
</dbReference>
<gene>
    <name evidence="2" type="ORF">P8625_15550</name>
</gene>
<evidence type="ECO:0000313" key="2">
    <source>
        <dbReference type="EMBL" id="WGH77124.1"/>
    </source>
</evidence>
<dbReference type="EMBL" id="CP122539">
    <property type="protein sequence ID" value="WGH77124.1"/>
    <property type="molecule type" value="Genomic_DNA"/>
</dbReference>
<keyword evidence="3" id="KW-1185">Reference proteome</keyword>
<dbReference type="InterPro" id="IPR005151">
    <property type="entry name" value="Tail-specific_protease"/>
</dbReference>
<dbReference type="SUPFAM" id="SSF52096">
    <property type="entry name" value="ClpP/crotonase"/>
    <property type="match status" value="1"/>
</dbReference>
<dbReference type="InterPro" id="IPR029045">
    <property type="entry name" value="ClpP/crotonase-like_dom_sf"/>
</dbReference>
<evidence type="ECO:0000259" key="1">
    <source>
        <dbReference type="Pfam" id="PF03572"/>
    </source>
</evidence>
<sequence length="113" mass="12756">MGKKNSNYFKGKIILLVNRQTGSMAEYFGMAIQQAPNCITIGEQTMGAVMNITSAILPDKQEFYFTGAGAFYPNGERVQRKGLHIDYFIKENTKNYDSQLYIDKAVKIIKSDN</sequence>
<feature type="domain" description="Tail specific protease" evidence="1">
    <location>
        <begin position="6"/>
        <end position="87"/>
    </location>
</feature>
<evidence type="ECO:0000313" key="3">
    <source>
        <dbReference type="Proteomes" id="UP001232001"/>
    </source>
</evidence>
<organism evidence="2 3">
    <name type="scientific">Tenacibaculum tangerinum</name>
    <dbReference type="NCBI Taxonomy" id="3038772"/>
    <lineage>
        <taxon>Bacteria</taxon>
        <taxon>Pseudomonadati</taxon>
        <taxon>Bacteroidota</taxon>
        <taxon>Flavobacteriia</taxon>
        <taxon>Flavobacteriales</taxon>
        <taxon>Flavobacteriaceae</taxon>
        <taxon>Tenacibaculum</taxon>
    </lineage>
</organism>
<accession>A0ABY8L6W1</accession>
<dbReference type="Proteomes" id="UP001232001">
    <property type="component" value="Chromosome"/>
</dbReference>
<reference evidence="2 3" key="1">
    <citation type="submission" date="2023-04" db="EMBL/GenBank/DDBJ databases">
        <title>Tenacibaculum tangerinum sp. nov., isolated from sea tidal flat of South Korea.</title>
        <authorList>
            <person name="Lee S.H."/>
            <person name="Kim J.-J."/>
        </authorList>
    </citation>
    <scope>NUCLEOTIDE SEQUENCE [LARGE SCALE GENOMIC DNA]</scope>
    <source>
        <strain evidence="2 3">GRR-S3-23</strain>
    </source>
</reference>